<dbReference type="RefSeq" id="WP_109762292.1">
    <property type="nucleotide sequence ID" value="NZ_QGGU01000003.1"/>
</dbReference>
<dbReference type="Proteomes" id="UP000245790">
    <property type="component" value="Unassembled WGS sequence"/>
</dbReference>
<proteinExistence type="predicted"/>
<dbReference type="PANTHER" id="PTHR48106:SF18">
    <property type="entry name" value="QUINONE OXIDOREDUCTASE PIG3"/>
    <property type="match status" value="1"/>
</dbReference>
<evidence type="ECO:0000313" key="4">
    <source>
        <dbReference type="EMBL" id="PWK53208.1"/>
    </source>
</evidence>
<dbReference type="Gene3D" id="3.40.50.720">
    <property type="entry name" value="NAD(P)-binding Rossmann-like Domain"/>
    <property type="match status" value="1"/>
</dbReference>
<sequence length="343" mass="37492">MITNSGFALVKSDNEKTPFKQRIDYIDKPMPELQSGEVLVKVMAAPVNPSDLVYLMGKYGVPPVEGAYAGFEACGIVEKANAGWFGRYLTGKRVAVFATPGKDGVWAKYAAVKATACMPVRKELSDAQASTLLVNPATSVCLVERAIQLGAKAVVLNAAASQVGKGVIRYAQQVGIKTIATVRSESNRAILQEMGATEVLLTTDEQYKEQLKQATQQYHATVLLDAVADSDTAILLNNMPARSTAIVYGRLADTHKRYGGTYGVSDVIFRDVKVEGFWLAHYIRRAGALKTWMLGRKVQRLFAEGVFDTDIYGQFNNLEFPEVIDHYAQHKSDGKVILLPHAV</sequence>
<comment type="caution">
    <text evidence="4">The sequence shown here is derived from an EMBL/GenBank/DDBJ whole genome shotgun (WGS) entry which is preliminary data.</text>
</comment>
<keyword evidence="5" id="KW-1185">Reference proteome</keyword>
<dbReference type="EMBL" id="QGGU01000003">
    <property type="protein sequence ID" value="PWK53208.1"/>
    <property type="molecule type" value="Genomic_DNA"/>
</dbReference>
<gene>
    <name evidence="4" type="ORF">C8D97_10331</name>
</gene>
<dbReference type="PANTHER" id="PTHR48106">
    <property type="entry name" value="QUINONE OXIDOREDUCTASE PIG3-RELATED"/>
    <property type="match status" value="1"/>
</dbReference>
<dbReference type="InterPro" id="IPR013149">
    <property type="entry name" value="ADH-like_C"/>
</dbReference>
<dbReference type="AlphaFoldDB" id="A0A316FX90"/>
<dbReference type="InterPro" id="IPR020843">
    <property type="entry name" value="ER"/>
</dbReference>
<keyword evidence="1" id="KW-0521">NADP</keyword>
<dbReference type="Pfam" id="PF00107">
    <property type="entry name" value="ADH_zinc_N"/>
    <property type="match status" value="1"/>
</dbReference>
<dbReference type="Pfam" id="PF08240">
    <property type="entry name" value="ADH_N"/>
    <property type="match status" value="1"/>
</dbReference>
<dbReference type="OrthoDB" id="9788224at2"/>
<organism evidence="4 5">
    <name type="scientific">Pleionea mediterranea</name>
    <dbReference type="NCBI Taxonomy" id="523701"/>
    <lineage>
        <taxon>Bacteria</taxon>
        <taxon>Pseudomonadati</taxon>
        <taxon>Pseudomonadota</taxon>
        <taxon>Gammaproteobacteria</taxon>
        <taxon>Oceanospirillales</taxon>
        <taxon>Pleioneaceae</taxon>
        <taxon>Pleionea</taxon>
    </lineage>
</organism>
<dbReference type="GO" id="GO:0070402">
    <property type="term" value="F:NADPH binding"/>
    <property type="evidence" value="ECO:0007669"/>
    <property type="project" value="TreeGrafter"/>
</dbReference>
<protein>
    <submittedName>
        <fullName evidence="4">NADPH:quinone reductase-like Zn-dependent oxidoreductase</fullName>
    </submittedName>
</protein>
<name>A0A316FX90_9GAMM</name>
<dbReference type="SMART" id="SM00829">
    <property type="entry name" value="PKS_ER"/>
    <property type="match status" value="1"/>
</dbReference>
<dbReference type="SUPFAM" id="SSF50129">
    <property type="entry name" value="GroES-like"/>
    <property type="match status" value="1"/>
</dbReference>
<dbReference type="SUPFAM" id="SSF51735">
    <property type="entry name" value="NAD(P)-binding Rossmann-fold domains"/>
    <property type="match status" value="1"/>
</dbReference>
<dbReference type="InterPro" id="IPR036291">
    <property type="entry name" value="NAD(P)-bd_dom_sf"/>
</dbReference>
<dbReference type="InterPro" id="IPR013154">
    <property type="entry name" value="ADH-like_N"/>
</dbReference>
<evidence type="ECO:0000256" key="2">
    <source>
        <dbReference type="ARBA" id="ARBA00023002"/>
    </source>
</evidence>
<reference evidence="4 5" key="1">
    <citation type="submission" date="2018-05" db="EMBL/GenBank/DDBJ databases">
        <title>Genomic Encyclopedia of Type Strains, Phase IV (KMG-IV): sequencing the most valuable type-strain genomes for metagenomic binning, comparative biology and taxonomic classification.</title>
        <authorList>
            <person name="Goeker M."/>
        </authorList>
    </citation>
    <scope>NUCLEOTIDE SEQUENCE [LARGE SCALE GENOMIC DNA]</scope>
    <source>
        <strain evidence="4 5">DSM 25350</strain>
    </source>
</reference>
<evidence type="ECO:0000313" key="5">
    <source>
        <dbReference type="Proteomes" id="UP000245790"/>
    </source>
</evidence>
<dbReference type="Gene3D" id="3.90.180.10">
    <property type="entry name" value="Medium-chain alcohol dehydrogenases, catalytic domain"/>
    <property type="match status" value="1"/>
</dbReference>
<dbReference type="InterPro" id="IPR011032">
    <property type="entry name" value="GroES-like_sf"/>
</dbReference>
<feature type="domain" description="Enoyl reductase (ER)" evidence="3">
    <location>
        <begin position="20"/>
        <end position="338"/>
    </location>
</feature>
<evidence type="ECO:0000259" key="3">
    <source>
        <dbReference type="SMART" id="SM00829"/>
    </source>
</evidence>
<evidence type="ECO:0000256" key="1">
    <source>
        <dbReference type="ARBA" id="ARBA00022857"/>
    </source>
</evidence>
<dbReference type="GO" id="GO:0016651">
    <property type="term" value="F:oxidoreductase activity, acting on NAD(P)H"/>
    <property type="evidence" value="ECO:0007669"/>
    <property type="project" value="TreeGrafter"/>
</dbReference>
<accession>A0A316FX90</accession>
<keyword evidence="2" id="KW-0560">Oxidoreductase</keyword>